<reference evidence="1" key="1">
    <citation type="journal article" date="2023" name="Insect Mol. Biol.">
        <title>Genome sequencing provides insights into the evolution of gene families encoding plant cell wall-degrading enzymes in longhorned beetles.</title>
        <authorList>
            <person name="Shin N.R."/>
            <person name="Okamura Y."/>
            <person name="Kirsch R."/>
            <person name="Pauchet Y."/>
        </authorList>
    </citation>
    <scope>NUCLEOTIDE SEQUENCE</scope>
    <source>
        <strain evidence="1">RBIC_L_NR</strain>
    </source>
</reference>
<protein>
    <submittedName>
        <fullName evidence="1">Uncharacterized protein</fullName>
    </submittedName>
</protein>
<dbReference type="Proteomes" id="UP001162156">
    <property type="component" value="Unassembled WGS sequence"/>
</dbReference>
<evidence type="ECO:0000313" key="1">
    <source>
        <dbReference type="EMBL" id="KAJ8972570.1"/>
    </source>
</evidence>
<keyword evidence="2" id="KW-1185">Reference proteome</keyword>
<accession>A0AAV8ZZA9</accession>
<gene>
    <name evidence="1" type="ORF">NQ314_000122</name>
</gene>
<organism evidence="1 2">
    <name type="scientific">Rhamnusium bicolor</name>
    <dbReference type="NCBI Taxonomy" id="1586634"/>
    <lineage>
        <taxon>Eukaryota</taxon>
        <taxon>Metazoa</taxon>
        <taxon>Ecdysozoa</taxon>
        <taxon>Arthropoda</taxon>
        <taxon>Hexapoda</taxon>
        <taxon>Insecta</taxon>
        <taxon>Pterygota</taxon>
        <taxon>Neoptera</taxon>
        <taxon>Endopterygota</taxon>
        <taxon>Coleoptera</taxon>
        <taxon>Polyphaga</taxon>
        <taxon>Cucujiformia</taxon>
        <taxon>Chrysomeloidea</taxon>
        <taxon>Cerambycidae</taxon>
        <taxon>Lepturinae</taxon>
        <taxon>Rhagiini</taxon>
        <taxon>Rhamnusium</taxon>
    </lineage>
</organism>
<proteinExistence type="predicted"/>
<dbReference type="EMBL" id="JANEYF010000036">
    <property type="protein sequence ID" value="KAJ8972570.1"/>
    <property type="molecule type" value="Genomic_DNA"/>
</dbReference>
<name>A0AAV8ZZA9_9CUCU</name>
<comment type="caution">
    <text evidence="1">The sequence shown here is derived from an EMBL/GenBank/DDBJ whole genome shotgun (WGS) entry which is preliminary data.</text>
</comment>
<sequence>MKQGLKAIIKGRASINEKENLKYLNVDSLDVDLLVKNVHLNVKNIYRNNLILSEYIKNN</sequence>
<dbReference type="AlphaFoldDB" id="A0AAV8ZZA9"/>
<evidence type="ECO:0000313" key="2">
    <source>
        <dbReference type="Proteomes" id="UP001162156"/>
    </source>
</evidence>